<organism evidence="2 3">
    <name type="scientific">Arcobacter venerupis</name>
    <dbReference type="NCBI Taxonomy" id="1054033"/>
    <lineage>
        <taxon>Bacteria</taxon>
        <taxon>Pseudomonadati</taxon>
        <taxon>Campylobacterota</taxon>
        <taxon>Epsilonproteobacteria</taxon>
        <taxon>Campylobacterales</taxon>
        <taxon>Arcobacteraceae</taxon>
        <taxon>Arcobacter</taxon>
    </lineage>
</organism>
<keyword evidence="3" id="KW-1185">Reference proteome</keyword>
<dbReference type="AlphaFoldDB" id="A0AAE7BBW3"/>
<dbReference type="EMBL" id="CP053840">
    <property type="protein sequence ID" value="QKF67532.1"/>
    <property type="molecule type" value="Genomic_DNA"/>
</dbReference>
<keyword evidence="2" id="KW-0548">Nucleotidyltransferase</keyword>
<evidence type="ECO:0000259" key="1">
    <source>
        <dbReference type="Pfam" id="PF00483"/>
    </source>
</evidence>
<dbReference type="SUPFAM" id="SSF53448">
    <property type="entry name" value="Nucleotide-diphospho-sugar transferases"/>
    <property type="match status" value="1"/>
</dbReference>
<dbReference type="KEGG" id="avp:AVENP_1991"/>
<dbReference type="EC" id="2.7.7.-" evidence="2"/>
<name>A0AAE7BBW3_9BACT</name>
<reference evidence="2 3" key="1">
    <citation type="submission" date="2020-05" db="EMBL/GenBank/DDBJ databases">
        <title>Complete genome sequencing of Campylobacter and Arcobacter type strains.</title>
        <authorList>
            <person name="Miller W.G."/>
            <person name="Yee E."/>
        </authorList>
    </citation>
    <scope>NUCLEOTIDE SEQUENCE [LARGE SCALE GENOMIC DNA]</scope>
    <source>
        <strain evidence="2 3">LMG 26156</strain>
    </source>
</reference>
<feature type="domain" description="Nucleotidyl transferase" evidence="1">
    <location>
        <begin position="117"/>
        <end position="337"/>
    </location>
</feature>
<dbReference type="Gene3D" id="3.10.580.10">
    <property type="entry name" value="CBS-domain"/>
    <property type="match status" value="1"/>
</dbReference>
<dbReference type="InterPro" id="IPR029044">
    <property type="entry name" value="Nucleotide-diphossugar_trans"/>
</dbReference>
<dbReference type="Proteomes" id="UP000503482">
    <property type="component" value="Chromosome"/>
</dbReference>
<dbReference type="InterPro" id="IPR050486">
    <property type="entry name" value="Mannose-1P_guanyltransferase"/>
</dbReference>
<dbReference type="InterPro" id="IPR005835">
    <property type="entry name" value="NTP_transferase_dom"/>
</dbReference>
<dbReference type="Pfam" id="PF00483">
    <property type="entry name" value="NTP_transferase"/>
    <property type="match status" value="1"/>
</dbReference>
<keyword evidence="2" id="KW-0808">Transferase</keyword>
<evidence type="ECO:0000313" key="3">
    <source>
        <dbReference type="Proteomes" id="UP000503482"/>
    </source>
</evidence>
<dbReference type="RefSeq" id="WP_128357907.1">
    <property type="nucleotide sequence ID" value="NZ_CP053840.1"/>
</dbReference>
<dbReference type="CDD" id="cd06426">
    <property type="entry name" value="NTP_transferase_like_2"/>
    <property type="match status" value="1"/>
</dbReference>
<sequence length="339" mass="39238">MTYNITNDNISIKKVLDLLEFYKIIFFINNENSLVGALTNGDVRRSIEKNIDINNLVDKIINKDIIYAYIDESLEEKIKKIDLLPEDYQFLPIINRNKKLEKIVIKKDLLKKVNSVVLMAGGLGNRLGEITKNIPKPMLHIGNKPILEIIIDGFKKYHFNDFYISVNYKADVIKKHFRNGDDFNVNIKYINESKRLGTAGCLSLINENLNEPFFVMNGDILTDENFEQILNYHIKNKFEATMCTSKYEIKIPYGVILSDADNKIISIKEKPIQKFNINAGIYVLNPSILKYIPKDTFFDMPTLFEKLNELNLNIGIYNLETSWLDIGEPSDYYLAKKNK</sequence>
<proteinExistence type="predicted"/>
<dbReference type="GO" id="GO:0016779">
    <property type="term" value="F:nucleotidyltransferase activity"/>
    <property type="evidence" value="ECO:0007669"/>
    <property type="project" value="UniProtKB-KW"/>
</dbReference>
<evidence type="ECO:0000313" key="2">
    <source>
        <dbReference type="EMBL" id="QKF67532.1"/>
    </source>
</evidence>
<accession>A0AAE7BBW3</accession>
<gene>
    <name evidence="2" type="primary">ptmE</name>
    <name evidence="2" type="ORF">AVENP_1991</name>
</gene>
<protein>
    <submittedName>
        <fullName evidence="2">Glucosamine-1-P guanylyltransferase</fullName>
        <ecNumber evidence="2">2.7.7.-</ecNumber>
    </submittedName>
</protein>
<dbReference type="Gene3D" id="3.90.550.10">
    <property type="entry name" value="Spore Coat Polysaccharide Biosynthesis Protein SpsA, Chain A"/>
    <property type="match status" value="1"/>
</dbReference>
<dbReference type="InterPro" id="IPR046342">
    <property type="entry name" value="CBS_dom_sf"/>
</dbReference>
<dbReference type="PANTHER" id="PTHR22572">
    <property type="entry name" value="SUGAR-1-PHOSPHATE GUANYL TRANSFERASE"/>
    <property type="match status" value="1"/>
</dbReference>